<keyword evidence="6 8" id="KW-1133">Transmembrane helix</keyword>
<dbReference type="Pfam" id="PF00535">
    <property type="entry name" value="Glycos_transf_2"/>
    <property type="match status" value="1"/>
</dbReference>
<dbReference type="SUPFAM" id="SSF53448">
    <property type="entry name" value="Nucleotide-diphospho-sugar transferases"/>
    <property type="match status" value="1"/>
</dbReference>
<keyword evidence="3 10" id="KW-0808">Transferase</keyword>
<dbReference type="AlphaFoldDB" id="A0A836CDV6"/>
<evidence type="ECO:0000259" key="9">
    <source>
        <dbReference type="Pfam" id="PF00535"/>
    </source>
</evidence>
<evidence type="ECO:0000256" key="8">
    <source>
        <dbReference type="SAM" id="Phobius"/>
    </source>
</evidence>
<organism evidence="10 11">
    <name type="scientific">Tribonema minus</name>
    <dbReference type="NCBI Taxonomy" id="303371"/>
    <lineage>
        <taxon>Eukaryota</taxon>
        <taxon>Sar</taxon>
        <taxon>Stramenopiles</taxon>
        <taxon>Ochrophyta</taxon>
        <taxon>PX clade</taxon>
        <taxon>Xanthophyceae</taxon>
        <taxon>Tribonematales</taxon>
        <taxon>Tribonemataceae</taxon>
        <taxon>Tribonema</taxon>
    </lineage>
</organism>
<keyword evidence="11" id="KW-1185">Reference proteome</keyword>
<evidence type="ECO:0000256" key="4">
    <source>
        <dbReference type="ARBA" id="ARBA00022692"/>
    </source>
</evidence>
<dbReference type="PANTHER" id="PTHR48090">
    <property type="entry name" value="UNDECAPRENYL-PHOSPHATE 4-DEOXY-4-FORMAMIDO-L-ARABINOSE TRANSFERASE-RELATED"/>
    <property type="match status" value="1"/>
</dbReference>
<keyword evidence="4 8" id="KW-0812">Transmembrane</keyword>
<keyword evidence="2" id="KW-0328">Glycosyltransferase</keyword>
<evidence type="ECO:0000313" key="11">
    <source>
        <dbReference type="Proteomes" id="UP000664859"/>
    </source>
</evidence>
<dbReference type="InterPro" id="IPR050256">
    <property type="entry name" value="Glycosyltransferase_2"/>
</dbReference>
<dbReference type="Gene3D" id="3.90.550.10">
    <property type="entry name" value="Spore Coat Polysaccharide Biosynthesis Protein SpsA, Chain A"/>
    <property type="match status" value="1"/>
</dbReference>
<dbReference type="PANTHER" id="PTHR48090:SF3">
    <property type="entry name" value="UNDECAPRENYL-PHOSPHATE 4-DEOXY-4-FORMAMIDO-L-ARABINOSE TRANSFERASE"/>
    <property type="match status" value="1"/>
</dbReference>
<evidence type="ECO:0000256" key="1">
    <source>
        <dbReference type="ARBA" id="ARBA00022475"/>
    </source>
</evidence>
<name>A0A836CDV6_9STRA</name>
<dbReference type="Proteomes" id="UP000664859">
    <property type="component" value="Unassembled WGS sequence"/>
</dbReference>
<dbReference type="GO" id="GO:0005886">
    <property type="term" value="C:plasma membrane"/>
    <property type="evidence" value="ECO:0007669"/>
    <property type="project" value="TreeGrafter"/>
</dbReference>
<keyword evidence="7 8" id="KW-0472">Membrane</keyword>
<gene>
    <name evidence="10" type="ORF">JKP88DRAFT_182379</name>
</gene>
<comment type="caution">
    <text evidence="10">The sequence shown here is derived from an EMBL/GenBank/DDBJ whole genome shotgun (WGS) entry which is preliminary data.</text>
</comment>
<sequence length="320" mass="35027">MRLLHISVVIPVYQGERSLHALVDEISRYFQPSVSIQGQAFVVSEVVLVHDCGPDRSDVTIRELAQKHPQVKPIWLTKNFGQHAATLAGMSSATGEWIVTMDEDGQHGPADIGNLLDCALSQDLQVVYAQPMNTPPHGFVRNLTSRLSKRIGRLMMGHDAVGYFHSYRIVQGEIARSLAAYCGHGVYLDVGLLWIAGRVGRCPVNVRAEEGRTSGYTYSRLLAHFWTMLLTAGTRPLRLITLLGFFSVAVALFIGAYALYEKLTGGVLVQGWASLVIVVSFFSGCILVSLGMIAEYLAVAMGIAMGKPLYVMGTRSSRSR</sequence>
<reference evidence="10" key="1">
    <citation type="submission" date="2021-02" db="EMBL/GenBank/DDBJ databases">
        <title>First Annotated Genome of the Yellow-green Alga Tribonema minus.</title>
        <authorList>
            <person name="Mahan K.M."/>
        </authorList>
    </citation>
    <scope>NUCLEOTIDE SEQUENCE</scope>
    <source>
        <strain evidence="10">UTEX B ZZ1240</strain>
    </source>
</reference>
<feature type="domain" description="Glycosyltransferase 2-like" evidence="9">
    <location>
        <begin position="7"/>
        <end position="167"/>
    </location>
</feature>
<dbReference type="OrthoDB" id="2603at2759"/>
<protein>
    <submittedName>
        <fullName evidence="10">Putative glycosyltransferase</fullName>
    </submittedName>
</protein>
<feature type="transmembrane region" description="Helical" evidence="8">
    <location>
        <begin position="272"/>
        <end position="299"/>
    </location>
</feature>
<proteinExistence type="predicted"/>
<evidence type="ECO:0000256" key="3">
    <source>
        <dbReference type="ARBA" id="ARBA00022679"/>
    </source>
</evidence>
<evidence type="ECO:0000256" key="2">
    <source>
        <dbReference type="ARBA" id="ARBA00022676"/>
    </source>
</evidence>
<evidence type="ECO:0000256" key="6">
    <source>
        <dbReference type="ARBA" id="ARBA00022989"/>
    </source>
</evidence>
<dbReference type="InterPro" id="IPR001173">
    <property type="entry name" value="Glyco_trans_2-like"/>
</dbReference>
<keyword evidence="1" id="KW-1003">Cell membrane</keyword>
<keyword evidence="5" id="KW-0448">Lipopolysaccharide biosynthesis</keyword>
<dbReference type="EMBL" id="JAFCMP010000400">
    <property type="protein sequence ID" value="KAG5180371.1"/>
    <property type="molecule type" value="Genomic_DNA"/>
</dbReference>
<dbReference type="GO" id="GO:0099621">
    <property type="term" value="F:undecaprenyl-phosphate 4-deoxy-4-formamido-L-arabinose transferase activity"/>
    <property type="evidence" value="ECO:0007669"/>
    <property type="project" value="TreeGrafter"/>
</dbReference>
<feature type="transmembrane region" description="Helical" evidence="8">
    <location>
        <begin position="239"/>
        <end position="260"/>
    </location>
</feature>
<evidence type="ECO:0000256" key="5">
    <source>
        <dbReference type="ARBA" id="ARBA00022985"/>
    </source>
</evidence>
<evidence type="ECO:0000256" key="7">
    <source>
        <dbReference type="ARBA" id="ARBA00023136"/>
    </source>
</evidence>
<dbReference type="InterPro" id="IPR029044">
    <property type="entry name" value="Nucleotide-diphossugar_trans"/>
</dbReference>
<accession>A0A836CDV6</accession>
<evidence type="ECO:0000313" key="10">
    <source>
        <dbReference type="EMBL" id="KAG5180371.1"/>
    </source>
</evidence>